<organism evidence="1 2">
    <name type="scientific">Limosilactobacillus mucosae</name>
    <name type="common">Lactobacillus mucosae</name>
    <dbReference type="NCBI Taxonomy" id="97478"/>
    <lineage>
        <taxon>Bacteria</taxon>
        <taxon>Bacillati</taxon>
        <taxon>Bacillota</taxon>
        <taxon>Bacilli</taxon>
        <taxon>Lactobacillales</taxon>
        <taxon>Lactobacillaceae</taxon>
        <taxon>Limosilactobacillus</taxon>
    </lineage>
</organism>
<dbReference type="Proteomes" id="UP001220670">
    <property type="component" value="Unassembled WGS sequence"/>
</dbReference>
<dbReference type="PANTHER" id="PTHR35145:SF1">
    <property type="entry name" value="CYTOPLASMIC PROTEIN"/>
    <property type="match status" value="1"/>
</dbReference>
<dbReference type="InterPro" id="IPR058532">
    <property type="entry name" value="YjbR/MT2646/Rv2570-like"/>
</dbReference>
<comment type="caution">
    <text evidence="1">The sequence shown here is derived from an EMBL/GenBank/DDBJ whole genome shotgun (WGS) entry which is preliminary data.</text>
</comment>
<name>A0AAJ1HU42_LIMMU</name>
<gene>
    <name evidence="1" type="ORF">PO250_06620</name>
</gene>
<dbReference type="Pfam" id="PF04237">
    <property type="entry name" value="YjbR"/>
    <property type="match status" value="1"/>
</dbReference>
<protein>
    <submittedName>
        <fullName evidence="1">MmcQ/YjbR family DNA-binding protein</fullName>
    </submittedName>
</protein>
<dbReference type="RefSeq" id="WP_169461489.1">
    <property type="nucleotide sequence ID" value="NZ_JAQOMV010000031.1"/>
</dbReference>
<reference evidence="1" key="1">
    <citation type="submission" date="2023-01" db="EMBL/GenBank/DDBJ databases">
        <title>Genome analysis of 13 Lactobacillus isolated from gut of wild boar.</title>
        <authorList>
            <person name="Papp P."/>
            <person name="Libisch B."/>
            <person name="Nagy T."/>
            <person name="Olasz F."/>
        </authorList>
    </citation>
    <scope>NUCLEOTIDE SEQUENCE</scope>
    <source>
        <strain evidence="1">F146</strain>
    </source>
</reference>
<dbReference type="SUPFAM" id="SSF142906">
    <property type="entry name" value="YjbR-like"/>
    <property type="match status" value="1"/>
</dbReference>
<sequence length="142" mass="16246">MSNQTTILLGATGEVGGHILRELLNSPAYQTITELIKQKYHVKPDFPWHSKQNQDNGVFRHLDSGKWFGLIMNIKRSLLTKDNDEQFVDVINLKSNSLPIDAKSVFPAYHMNHRYWISVVLDDRLSDDTIMKMIGESFVLTG</sequence>
<dbReference type="EMBL" id="JAQONE010000023">
    <property type="protein sequence ID" value="MDC2829968.1"/>
    <property type="molecule type" value="Genomic_DNA"/>
</dbReference>
<dbReference type="PANTHER" id="PTHR35145">
    <property type="entry name" value="CYTOPLASMIC PROTEIN-RELATED"/>
    <property type="match status" value="1"/>
</dbReference>
<dbReference type="InterPro" id="IPR036291">
    <property type="entry name" value="NAD(P)-bd_dom_sf"/>
</dbReference>
<evidence type="ECO:0000313" key="2">
    <source>
        <dbReference type="Proteomes" id="UP001220670"/>
    </source>
</evidence>
<dbReference type="InterPro" id="IPR038056">
    <property type="entry name" value="YjbR-like_sf"/>
</dbReference>
<evidence type="ECO:0000313" key="1">
    <source>
        <dbReference type="EMBL" id="MDC2829968.1"/>
    </source>
</evidence>
<keyword evidence="1" id="KW-0238">DNA-binding</keyword>
<dbReference type="AlphaFoldDB" id="A0AAJ1HU42"/>
<dbReference type="InterPro" id="IPR007351">
    <property type="entry name" value="YjbR"/>
</dbReference>
<dbReference type="Gene3D" id="3.90.1150.30">
    <property type="match status" value="1"/>
</dbReference>
<accession>A0AAJ1HU42</accession>
<proteinExistence type="predicted"/>
<dbReference type="SUPFAM" id="SSF51735">
    <property type="entry name" value="NAD(P)-binding Rossmann-fold domains"/>
    <property type="match status" value="1"/>
</dbReference>
<dbReference type="GO" id="GO:0003677">
    <property type="term" value="F:DNA binding"/>
    <property type="evidence" value="ECO:0007669"/>
    <property type="project" value="UniProtKB-KW"/>
</dbReference>